<dbReference type="FunFam" id="3.40.1190.20:FF:000012">
    <property type="entry name" value="Ribokinase"/>
    <property type="match status" value="1"/>
</dbReference>
<feature type="binding site" evidence="10">
    <location>
        <begin position="18"/>
        <end position="20"/>
    </location>
    <ligand>
        <name>substrate</name>
    </ligand>
</feature>
<evidence type="ECO:0000256" key="8">
    <source>
        <dbReference type="ARBA" id="ARBA00022958"/>
    </source>
</evidence>
<proteinExistence type="inferred from homology"/>
<feature type="binding site" evidence="10">
    <location>
        <position position="257"/>
    </location>
    <ligand>
        <name>K(+)</name>
        <dbReference type="ChEBI" id="CHEBI:29103"/>
    </ligand>
</feature>
<evidence type="ECO:0000256" key="10">
    <source>
        <dbReference type="HAMAP-Rule" id="MF_01987"/>
    </source>
</evidence>
<keyword evidence="9 10" id="KW-0119">Carbohydrate metabolism</keyword>
<comment type="catalytic activity">
    <reaction evidence="10">
        <text>D-ribose + ATP = D-ribose 5-phosphate + ADP + H(+)</text>
        <dbReference type="Rhea" id="RHEA:13697"/>
        <dbReference type="ChEBI" id="CHEBI:15378"/>
        <dbReference type="ChEBI" id="CHEBI:30616"/>
        <dbReference type="ChEBI" id="CHEBI:47013"/>
        <dbReference type="ChEBI" id="CHEBI:78346"/>
        <dbReference type="ChEBI" id="CHEBI:456216"/>
        <dbReference type="EC" id="2.7.1.15"/>
    </reaction>
</comment>
<keyword evidence="3 10" id="KW-0479">Metal-binding</keyword>
<comment type="function">
    <text evidence="10">Catalyzes the phosphorylation of ribose at O-5 in a reaction requiring ATP and magnesium. The resulting D-ribose-5-phosphate can then be used either for sythesis of nucleotides, histidine, and tryptophan, or as a component of the pentose phosphate pathway.</text>
</comment>
<dbReference type="NCBIfam" id="TIGR02152">
    <property type="entry name" value="D_ribokin_bact"/>
    <property type="match status" value="1"/>
</dbReference>
<keyword evidence="6 10" id="KW-0067">ATP-binding</keyword>
<dbReference type="HAMAP" id="MF_01987">
    <property type="entry name" value="Ribokinase"/>
    <property type="match status" value="1"/>
</dbReference>
<evidence type="ECO:0000313" key="14">
    <source>
        <dbReference type="Proteomes" id="UP000002772"/>
    </source>
</evidence>
<dbReference type="OrthoDB" id="9775849at2"/>
<dbReference type="RefSeq" id="WP_007576043.1">
    <property type="nucleotide sequence ID" value="NZ_BPTS01000002.1"/>
</dbReference>
<evidence type="ECO:0000256" key="4">
    <source>
        <dbReference type="ARBA" id="ARBA00022741"/>
    </source>
</evidence>
<name>F8NC95_9BACT</name>
<dbReference type="GO" id="GO:0004747">
    <property type="term" value="F:ribokinase activity"/>
    <property type="evidence" value="ECO:0007669"/>
    <property type="project" value="UniProtKB-UniRule"/>
</dbReference>
<dbReference type="InterPro" id="IPR029056">
    <property type="entry name" value="Ribokinase-like"/>
</dbReference>
<keyword evidence="2 10" id="KW-0808">Transferase</keyword>
<evidence type="ECO:0000259" key="12">
    <source>
        <dbReference type="Pfam" id="PF00294"/>
    </source>
</evidence>
<dbReference type="Pfam" id="PF00294">
    <property type="entry name" value="PfkB"/>
    <property type="match status" value="1"/>
</dbReference>
<feature type="domain" description="Carbohydrate kinase PfkB" evidence="12">
    <location>
        <begin position="10"/>
        <end position="303"/>
    </location>
</feature>
<comment type="cofactor">
    <cofactor evidence="10">
        <name>Mg(2+)</name>
        <dbReference type="ChEBI" id="CHEBI:18420"/>
    </cofactor>
    <text evidence="10">Requires a divalent cation, most likely magnesium in vivo, as an electrophilic catalyst to aid phosphoryl group transfer. It is the chelate of the metal and the nucleotide that is the actual substrate.</text>
</comment>
<organism evidence="13 14">
    <name type="scientific">Hallella multisaccharivorax DSM 17128</name>
    <dbReference type="NCBI Taxonomy" id="688246"/>
    <lineage>
        <taxon>Bacteria</taxon>
        <taxon>Pseudomonadati</taxon>
        <taxon>Bacteroidota</taxon>
        <taxon>Bacteroidia</taxon>
        <taxon>Bacteroidales</taxon>
        <taxon>Prevotellaceae</taxon>
        <taxon>Hallella</taxon>
    </lineage>
</organism>
<feature type="binding site" evidence="10">
    <location>
        <position position="291"/>
    </location>
    <ligand>
        <name>K(+)</name>
        <dbReference type="ChEBI" id="CHEBI:29103"/>
    </ligand>
</feature>
<dbReference type="CDD" id="cd01174">
    <property type="entry name" value="ribokinase"/>
    <property type="match status" value="1"/>
</dbReference>
<dbReference type="PANTHER" id="PTHR10584:SF166">
    <property type="entry name" value="RIBOKINASE"/>
    <property type="match status" value="1"/>
</dbReference>
<keyword evidence="8 10" id="KW-0630">Potassium</keyword>
<dbReference type="EC" id="2.7.1.15" evidence="10 11"/>
<dbReference type="Gene3D" id="3.40.1190.20">
    <property type="match status" value="1"/>
</dbReference>
<evidence type="ECO:0000313" key="13">
    <source>
        <dbReference type="EMBL" id="EGN58066.1"/>
    </source>
</evidence>
<comment type="activity regulation">
    <text evidence="10">Activated by a monovalent cation that binds near, but not in, the active site. The most likely occupant of the site in vivo is potassium. Ion binding induces a conformational change that may alter substrate affinity.</text>
</comment>
<comment type="subcellular location">
    <subcellularLocation>
        <location evidence="10">Cytoplasm</location>
    </subcellularLocation>
</comment>
<dbReference type="InterPro" id="IPR002139">
    <property type="entry name" value="Ribo/fructo_kinase"/>
</dbReference>
<dbReference type="UniPathway" id="UPA00916">
    <property type="reaction ID" value="UER00889"/>
</dbReference>
<evidence type="ECO:0000256" key="3">
    <source>
        <dbReference type="ARBA" id="ARBA00022723"/>
    </source>
</evidence>
<evidence type="ECO:0000256" key="5">
    <source>
        <dbReference type="ARBA" id="ARBA00022777"/>
    </source>
</evidence>
<dbReference type="GO" id="GO:0005524">
    <property type="term" value="F:ATP binding"/>
    <property type="evidence" value="ECO:0007669"/>
    <property type="project" value="UniProtKB-UniRule"/>
</dbReference>
<dbReference type="AlphaFoldDB" id="F8NC95"/>
<keyword evidence="7 10" id="KW-0460">Magnesium</keyword>
<evidence type="ECO:0000256" key="2">
    <source>
        <dbReference type="ARBA" id="ARBA00022679"/>
    </source>
</evidence>
<keyword evidence="1 10" id="KW-0963">Cytoplasm</keyword>
<dbReference type="eggNOG" id="COG0524">
    <property type="taxonomic scope" value="Bacteria"/>
</dbReference>
<dbReference type="PANTHER" id="PTHR10584">
    <property type="entry name" value="SUGAR KINASE"/>
    <property type="match status" value="1"/>
</dbReference>
<accession>F8NC95</accession>
<feature type="binding site" evidence="10">
    <location>
        <begin position="229"/>
        <end position="234"/>
    </location>
    <ligand>
        <name>ATP</name>
        <dbReference type="ChEBI" id="CHEBI:30616"/>
    </ligand>
</feature>
<feature type="binding site" evidence="10">
    <location>
        <begin position="260"/>
        <end position="261"/>
    </location>
    <ligand>
        <name>ATP</name>
        <dbReference type="ChEBI" id="CHEBI:30616"/>
    </ligand>
</feature>
<dbReference type="PRINTS" id="PR00990">
    <property type="entry name" value="RIBOKINASE"/>
</dbReference>
<dbReference type="InterPro" id="IPR011877">
    <property type="entry name" value="Ribokinase"/>
</dbReference>
<dbReference type="EMBL" id="GL945017">
    <property type="protein sequence ID" value="EGN58066.1"/>
    <property type="molecule type" value="Genomic_DNA"/>
</dbReference>
<sequence>MEKHKLKHGNLVVVGSTNIDMVISASRFPLPGETIIGHDFMSNFGGKGANQAVAAARLGAKTIFIGKVGDDDFGNSTLSHLKEEGIDTSFIYRSTKASSGVALITTVVGGENTIIVNPGANFELSPTEIELSHKAFEAAAIVLMQLETPIDTILTASKIAKEYGCYVILNPAPAPTKPLPTELLENVDMLIPNKTEASTISGVDITDDVTTRQAIDKIKELGIKDVVITIGSHGVLSLIDGELTNIPAYKVKAVDTTAAGDTFCGALCAALLSGSKMPQALRFANQASAVTVTRRGAQVSMPHLEDIKLDISAK</sequence>
<gene>
    <name evidence="10" type="primary">rbsK</name>
    <name evidence="13" type="ORF">Premu_2714</name>
</gene>
<keyword evidence="14" id="KW-1185">Reference proteome</keyword>
<feature type="binding site" evidence="10">
    <location>
        <position position="300"/>
    </location>
    <ligand>
        <name>K(+)</name>
        <dbReference type="ChEBI" id="CHEBI:29103"/>
    </ligand>
</feature>
<feature type="active site" description="Proton acceptor" evidence="10">
    <location>
        <position position="261"/>
    </location>
</feature>
<reference evidence="14" key="1">
    <citation type="journal article" date="2011" name="Stand. Genomic Sci.">
        <title>Non-contiguous finished genome sequence of the opportunistic oral pathogen Prevotella multisaccharivorax type strain (PPPA20).</title>
        <authorList>
            <person name="Pati A."/>
            <person name="Gronow S."/>
            <person name="Lu M."/>
            <person name="Lapidus A."/>
            <person name="Nolan M."/>
            <person name="Lucas S."/>
            <person name="Hammon N."/>
            <person name="Deshpande S."/>
            <person name="Cheng J.F."/>
            <person name="Tapia R."/>
            <person name="Han C."/>
            <person name="Goodwin L."/>
            <person name="Pitluck S."/>
            <person name="Liolios K."/>
            <person name="Pagani I."/>
            <person name="Mavromatis K."/>
            <person name="Mikhailova N."/>
            <person name="Huntemann M."/>
            <person name="Chen A."/>
            <person name="Palaniappan K."/>
            <person name="Land M."/>
            <person name="Hauser L."/>
            <person name="Detter J.C."/>
            <person name="Brambilla E.M."/>
            <person name="Rohde M."/>
            <person name="Goker M."/>
            <person name="Woyke T."/>
            <person name="Bristow J."/>
            <person name="Eisen J.A."/>
            <person name="Markowitz V."/>
            <person name="Hugenholtz P."/>
            <person name="Kyrpides N.C."/>
            <person name="Klenk H.P."/>
            <person name="Ivanova N."/>
        </authorList>
    </citation>
    <scope>NUCLEOTIDE SEQUENCE [LARGE SCALE GENOMIC DNA]</scope>
    <source>
        <strain evidence="14">DSM 17128</strain>
    </source>
</reference>
<dbReference type="HOGENOM" id="CLU_027634_2_0_10"/>
<dbReference type="GO" id="GO:0046872">
    <property type="term" value="F:metal ion binding"/>
    <property type="evidence" value="ECO:0007669"/>
    <property type="project" value="UniProtKB-KW"/>
</dbReference>
<dbReference type="Proteomes" id="UP000002772">
    <property type="component" value="Unassembled WGS sequence"/>
</dbReference>
<feature type="binding site" evidence="10">
    <location>
        <position position="294"/>
    </location>
    <ligand>
        <name>K(+)</name>
        <dbReference type="ChEBI" id="CHEBI:29103"/>
    </ligand>
</feature>
<comment type="subunit">
    <text evidence="10">Homodimer.</text>
</comment>
<comment type="pathway">
    <text evidence="10">Carbohydrate metabolism; D-ribose degradation; D-ribose 5-phosphate from beta-D-ribopyranose: step 2/2.</text>
</comment>
<keyword evidence="5 10" id="KW-0418">Kinase</keyword>
<comment type="similarity">
    <text evidence="10">Belongs to the carbohydrate kinase PfkB family. Ribokinase subfamily.</text>
</comment>
<feature type="binding site" evidence="10">
    <location>
        <position position="255"/>
    </location>
    <ligand>
        <name>K(+)</name>
        <dbReference type="ChEBI" id="CHEBI:29103"/>
    </ligand>
</feature>
<keyword evidence="4 10" id="KW-0547">Nucleotide-binding</keyword>
<feature type="binding site" evidence="10">
    <location>
        <position position="261"/>
    </location>
    <ligand>
        <name>substrate</name>
    </ligand>
</feature>
<feature type="binding site" evidence="10">
    <location>
        <begin position="46"/>
        <end position="50"/>
    </location>
    <ligand>
        <name>substrate</name>
    </ligand>
</feature>
<evidence type="ECO:0000256" key="1">
    <source>
        <dbReference type="ARBA" id="ARBA00022490"/>
    </source>
</evidence>
<dbReference type="GO" id="GO:0005829">
    <property type="term" value="C:cytosol"/>
    <property type="evidence" value="ECO:0007669"/>
    <property type="project" value="TreeGrafter"/>
</dbReference>
<evidence type="ECO:0000256" key="9">
    <source>
        <dbReference type="ARBA" id="ARBA00023277"/>
    </source>
</evidence>
<evidence type="ECO:0000256" key="11">
    <source>
        <dbReference type="NCBIfam" id="TIGR02152"/>
    </source>
</evidence>
<feature type="binding site" evidence="10">
    <location>
        <position position="285"/>
    </location>
    <ligand>
        <name>ATP</name>
        <dbReference type="ChEBI" id="CHEBI:30616"/>
    </ligand>
</feature>
<evidence type="ECO:0000256" key="6">
    <source>
        <dbReference type="ARBA" id="ARBA00022840"/>
    </source>
</evidence>
<dbReference type="STRING" id="688246.Premu_2714"/>
<feature type="binding site" evidence="10">
    <location>
        <position position="296"/>
    </location>
    <ligand>
        <name>K(+)</name>
        <dbReference type="ChEBI" id="CHEBI:29103"/>
    </ligand>
</feature>
<comment type="caution">
    <text evidence="10">Lacks conserved residue(s) required for the propagation of feature annotation.</text>
</comment>
<feature type="binding site" evidence="10">
    <location>
        <position position="193"/>
    </location>
    <ligand>
        <name>ATP</name>
        <dbReference type="ChEBI" id="CHEBI:30616"/>
    </ligand>
</feature>
<dbReference type="SUPFAM" id="SSF53613">
    <property type="entry name" value="Ribokinase-like"/>
    <property type="match status" value="1"/>
</dbReference>
<dbReference type="GO" id="GO:0019303">
    <property type="term" value="P:D-ribose catabolic process"/>
    <property type="evidence" value="ECO:0007669"/>
    <property type="project" value="UniProtKB-UniRule"/>
</dbReference>
<protein>
    <recommendedName>
        <fullName evidence="10 11">Ribokinase</fullName>
        <shortName evidence="10">RK</shortName>
        <ecNumber evidence="10 11">2.7.1.15</ecNumber>
    </recommendedName>
</protein>
<evidence type="ECO:0000256" key="7">
    <source>
        <dbReference type="ARBA" id="ARBA00022842"/>
    </source>
</evidence>
<dbReference type="InterPro" id="IPR011611">
    <property type="entry name" value="PfkB_dom"/>
</dbReference>
<feature type="binding site" evidence="10">
    <location>
        <position position="147"/>
    </location>
    <ligand>
        <name>substrate</name>
    </ligand>
</feature>